<dbReference type="GO" id="GO:0005737">
    <property type="term" value="C:cytoplasm"/>
    <property type="evidence" value="ECO:0007669"/>
    <property type="project" value="TreeGrafter"/>
</dbReference>
<protein>
    <recommendedName>
        <fullName evidence="2">FAD dependent oxidoreductase domain-containing protein</fullName>
    </recommendedName>
</protein>
<sequence length="388" mass="41870">MLPTTMDTISRKQFDVIVVGGGAAGCATTYNLAKAGVKVALLEKYDLNTQASGRNAGSLHGQIQFEPFDELGDEWAKNFLPGLNFLAESLKMWKTLSTELKVDLEVGGNGGLMVAQTSSDMLALARKIELENSIGINSKLIDRNELKEKAPYISQSMLGAAFCPIEGKANPLTTAPAFAARAQEMGAEIHTGIEVFEISKESSKFHFKTSNGEFVANQIVLTANAGLPKLAKFFGIDLPITDVPVQVSVTEQVEKFVNHLIYFTTEKLTFKQANSGSLLIGGGWPAKYKNNGEPTFNIDSLQSNLKVALKVCPSISKINLIRTWIGVGNGTPDHNPIIGMVPNTPGAYIGMYPYMGFTASPLMGQVLTELVVNGTSSVDLKPFSPQRF</sequence>
<dbReference type="SUPFAM" id="SSF51905">
    <property type="entry name" value="FAD/NAD(P)-binding domain"/>
    <property type="match status" value="1"/>
</dbReference>
<evidence type="ECO:0000256" key="1">
    <source>
        <dbReference type="ARBA" id="ARBA00023002"/>
    </source>
</evidence>
<dbReference type="EMBL" id="JNSL01000013">
    <property type="protein sequence ID" value="KGA21137.1"/>
    <property type="molecule type" value="Genomic_DNA"/>
</dbReference>
<dbReference type="Gene3D" id="3.30.9.10">
    <property type="entry name" value="D-Amino Acid Oxidase, subunit A, domain 2"/>
    <property type="match status" value="1"/>
</dbReference>
<evidence type="ECO:0000259" key="2">
    <source>
        <dbReference type="Pfam" id="PF01266"/>
    </source>
</evidence>
<dbReference type="Pfam" id="PF01266">
    <property type="entry name" value="DAO"/>
    <property type="match status" value="1"/>
</dbReference>
<proteinExistence type="predicted"/>
<dbReference type="InterPro" id="IPR036188">
    <property type="entry name" value="FAD/NAD-bd_sf"/>
</dbReference>
<evidence type="ECO:0000313" key="3">
    <source>
        <dbReference type="EMBL" id="KGA21137.1"/>
    </source>
</evidence>
<name>A0A094QCJ3_9ZZZZ</name>
<accession>A0A094QCJ3</accession>
<dbReference type="AlphaFoldDB" id="A0A094QCJ3"/>
<feature type="domain" description="FAD dependent oxidoreductase" evidence="2">
    <location>
        <begin position="15"/>
        <end position="370"/>
    </location>
</feature>
<dbReference type="PANTHER" id="PTHR13847">
    <property type="entry name" value="SARCOSINE DEHYDROGENASE-RELATED"/>
    <property type="match status" value="1"/>
</dbReference>
<gene>
    <name evidence="3" type="ORF">GM51_3625</name>
</gene>
<dbReference type="PANTHER" id="PTHR13847:SF287">
    <property type="entry name" value="FAD-DEPENDENT OXIDOREDUCTASE DOMAIN-CONTAINING PROTEIN 1"/>
    <property type="match status" value="1"/>
</dbReference>
<keyword evidence="1" id="KW-0560">Oxidoreductase</keyword>
<comment type="caution">
    <text evidence="3">The sequence shown here is derived from an EMBL/GenBank/DDBJ whole genome shotgun (WGS) entry which is preliminary data.</text>
</comment>
<dbReference type="Gene3D" id="3.50.50.60">
    <property type="entry name" value="FAD/NAD(P)-binding domain"/>
    <property type="match status" value="1"/>
</dbReference>
<reference evidence="3" key="1">
    <citation type="submission" date="2014-06" db="EMBL/GenBank/DDBJ databases">
        <title>Key roles for freshwater Actinobacteria revealed by deep metagenomic sequencing.</title>
        <authorList>
            <person name="Ghai R."/>
            <person name="Mizuno C.M."/>
            <person name="Picazo A."/>
            <person name="Camacho A."/>
            <person name="Rodriguez-Valera F."/>
        </authorList>
    </citation>
    <scope>NUCLEOTIDE SEQUENCE</scope>
</reference>
<organism evidence="3">
    <name type="scientific">freshwater metagenome</name>
    <dbReference type="NCBI Taxonomy" id="449393"/>
    <lineage>
        <taxon>unclassified sequences</taxon>
        <taxon>metagenomes</taxon>
        <taxon>ecological metagenomes</taxon>
    </lineage>
</organism>
<dbReference type="InterPro" id="IPR006076">
    <property type="entry name" value="FAD-dep_OxRdtase"/>
</dbReference>
<dbReference type="GO" id="GO:0016491">
    <property type="term" value="F:oxidoreductase activity"/>
    <property type="evidence" value="ECO:0007669"/>
    <property type="project" value="UniProtKB-KW"/>
</dbReference>